<proteinExistence type="predicted"/>
<evidence type="ECO:0000313" key="2">
    <source>
        <dbReference type="Proteomes" id="UP000036938"/>
    </source>
</evidence>
<dbReference type="RefSeq" id="WP_050530708.1">
    <property type="nucleotide sequence ID" value="NZ_AQQZ01000004.1"/>
</dbReference>
<dbReference type="STRING" id="1317121.ATO11_09895"/>
<reference evidence="1 2" key="1">
    <citation type="journal article" date="2015" name="Int. J. Syst. Evol. Microbiol.">
        <title>Aestuariivita atlantica sp. nov., isolated from deep sea sediment of the Atlantic Ocean.</title>
        <authorList>
            <person name="Li G."/>
            <person name="Lai Q."/>
            <person name="Du Y."/>
            <person name="Liu X."/>
            <person name="Sun F."/>
            <person name="Shao Z."/>
        </authorList>
    </citation>
    <scope>NUCLEOTIDE SEQUENCE [LARGE SCALE GENOMIC DNA]</scope>
    <source>
        <strain evidence="1 2">22II-S11-z3</strain>
    </source>
</reference>
<organism evidence="1 2">
    <name type="scientific">Pseudaestuariivita atlantica</name>
    <dbReference type="NCBI Taxonomy" id="1317121"/>
    <lineage>
        <taxon>Bacteria</taxon>
        <taxon>Pseudomonadati</taxon>
        <taxon>Pseudomonadota</taxon>
        <taxon>Alphaproteobacteria</taxon>
        <taxon>Rhodobacterales</taxon>
        <taxon>Paracoccaceae</taxon>
        <taxon>Pseudaestuariivita</taxon>
    </lineage>
</organism>
<dbReference type="AlphaFoldDB" id="A0A0L1JQ56"/>
<name>A0A0L1JQ56_9RHOB</name>
<sequence length="196" mass="21891">MTSLAATFGTSFADHPMRKAFLRWQCRVRQIAMRDNDGRPDDAIMPAVFRDGEDAPMGHIITVMSKAPGYSVTPELKHMAAKTNDPAQRRQTAVQFLSSSYYQKASEFTDILTATFPPASPGAAALREAASVRLRFEAYAQMFELRSKVWRLAEHNPLWQATMAHNALFNPALPSDSVVLAFEPDWEASTSEPEIR</sequence>
<dbReference type="EMBL" id="AQQZ01000004">
    <property type="protein sequence ID" value="KNG93523.1"/>
    <property type="molecule type" value="Genomic_DNA"/>
</dbReference>
<comment type="caution">
    <text evidence="1">The sequence shown here is derived from an EMBL/GenBank/DDBJ whole genome shotgun (WGS) entry which is preliminary data.</text>
</comment>
<protein>
    <submittedName>
        <fullName evidence="1">Uncharacterized protein</fullName>
    </submittedName>
</protein>
<dbReference type="OrthoDB" id="7739199at2"/>
<dbReference type="Proteomes" id="UP000036938">
    <property type="component" value="Unassembled WGS sequence"/>
</dbReference>
<accession>A0A0L1JQ56</accession>
<evidence type="ECO:0000313" key="1">
    <source>
        <dbReference type="EMBL" id="KNG93523.1"/>
    </source>
</evidence>
<keyword evidence="2" id="KW-1185">Reference proteome</keyword>
<gene>
    <name evidence="1" type="ORF">ATO11_09895</name>
</gene>